<feature type="transmembrane region" description="Helical" evidence="2">
    <location>
        <begin position="9"/>
        <end position="26"/>
    </location>
</feature>
<organism evidence="3 4">
    <name type="scientific">Candidatus Iainarchaeum sp</name>
    <dbReference type="NCBI Taxonomy" id="3101447"/>
    <lineage>
        <taxon>Archaea</taxon>
        <taxon>Candidatus Iainarchaeota</taxon>
        <taxon>Candidatus Iainarchaeia</taxon>
        <taxon>Candidatus Iainarchaeales</taxon>
        <taxon>Candidatus Iainarchaeaceae</taxon>
        <taxon>Candidatus Iainarchaeum</taxon>
    </lineage>
</organism>
<keyword evidence="2" id="KW-0812">Transmembrane</keyword>
<reference evidence="3" key="1">
    <citation type="submission" date="2019-03" db="EMBL/GenBank/DDBJ databases">
        <title>Lake Tanganyika Metagenome-Assembled Genomes (MAGs).</title>
        <authorList>
            <person name="Tran P."/>
        </authorList>
    </citation>
    <scope>NUCLEOTIDE SEQUENCE</scope>
    <source>
        <strain evidence="3">M_DeepCast_50m_m2_156</strain>
    </source>
</reference>
<feature type="compositionally biased region" description="Polar residues" evidence="1">
    <location>
        <begin position="340"/>
        <end position="349"/>
    </location>
</feature>
<keyword evidence="2" id="KW-0472">Membrane</keyword>
<sequence>MSLDSQQKSILVGVSLFILTLGWSFFLDQMGVTPDFLLTSIGNVRVLELFFSVAFAGFAILFSTTIGLITAYADKDDRTRVYLASIIPSLLASAVSAIIFTNFAQWYPLALFYFGCIPLMIETARLKRLELKNFASIRSSYAGAQRGIQIIGIGVLVTLAVTALPQSSTLYDTFESSLFAGKVVQQLDVQKITADFLITTQKNTLTQVVNADAFVQLRDNTDPEVQSFVQLMDATLQNVNSSEYRDKIIAQVNSQQEKLDTQALLSQIQNRVPGYSELREYYWALSAVIGGLIFFGVASFVLQPLSAVFGSVIYTALPDGRLSPKSYTLPEPVNRGWATPETTPAQPNTGWEAPPEEAASISSQPDTQPAVPTYTHVDEPEPTPATNQ</sequence>
<feature type="transmembrane region" description="Helical" evidence="2">
    <location>
        <begin position="81"/>
        <end position="100"/>
    </location>
</feature>
<gene>
    <name evidence="3" type="ORF">FJY86_00425</name>
</gene>
<evidence type="ECO:0000256" key="1">
    <source>
        <dbReference type="SAM" id="MobiDB-lite"/>
    </source>
</evidence>
<feature type="transmembrane region" description="Helical" evidence="2">
    <location>
        <begin position="46"/>
        <end position="69"/>
    </location>
</feature>
<dbReference type="Proteomes" id="UP000774699">
    <property type="component" value="Unassembled WGS sequence"/>
</dbReference>
<keyword evidence="2" id="KW-1133">Transmembrane helix</keyword>
<name>A0A8T4C5I6_9ARCH</name>
<dbReference type="AlphaFoldDB" id="A0A8T4C5I6"/>
<feature type="transmembrane region" description="Helical" evidence="2">
    <location>
        <begin position="106"/>
        <end position="126"/>
    </location>
</feature>
<proteinExistence type="predicted"/>
<evidence type="ECO:0000256" key="2">
    <source>
        <dbReference type="SAM" id="Phobius"/>
    </source>
</evidence>
<evidence type="ECO:0000313" key="3">
    <source>
        <dbReference type="EMBL" id="MBM3281792.1"/>
    </source>
</evidence>
<feature type="transmembrane region" description="Helical" evidence="2">
    <location>
        <begin position="281"/>
        <end position="302"/>
    </location>
</feature>
<feature type="region of interest" description="Disordered" evidence="1">
    <location>
        <begin position="332"/>
        <end position="388"/>
    </location>
</feature>
<feature type="transmembrane region" description="Helical" evidence="2">
    <location>
        <begin position="147"/>
        <end position="164"/>
    </location>
</feature>
<comment type="caution">
    <text evidence="3">The sequence shown here is derived from an EMBL/GenBank/DDBJ whole genome shotgun (WGS) entry which is preliminary data.</text>
</comment>
<protein>
    <submittedName>
        <fullName evidence="3">Uncharacterized protein</fullName>
    </submittedName>
</protein>
<evidence type="ECO:0000313" key="4">
    <source>
        <dbReference type="Proteomes" id="UP000774699"/>
    </source>
</evidence>
<dbReference type="EMBL" id="VGJJ01000002">
    <property type="protein sequence ID" value="MBM3281792.1"/>
    <property type="molecule type" value="Genomic_DNA"/>
</dbReference>
<accession>A0A8T4C5I6</accession>